<proteinExistence type="predicted"/>
<accession>A0A2Z7A8C0</accession>
<protein>
    <submittedName>
        <fullName evidence="2">Ankyrin repeat-containing protein-like</fullName>
    </submittedName>
</protein>
<keyword evidence="1" id="KW-0472">Membrane</keyword>
<feature type="transmembrane region" description="Helical" evidence="1">
    <location>
        <begin position="111"/>
        <end position="128"/>
    </location>
</feature>
<dbReference type="EMBL" id="KV018168">
    <property type="protein sequence ID" value="KZV17520.1"/>
    <property type="molecule type" value="Genomic_DNA"/>
</dbReference>
<dbReference type="Proteomes" id="UP000250235">
    <property type="component" value="Unassembled WGS sequence"/>
</dbReference>
<feature type="transmembrane region" description="Helical" evidence="1">
    <location>
        <begin position="83"/>
        <end position="104"/>
    </location>
</feature>
<dbReference type="AlphaFoldDB" id="A0A2Z7A8C0"/>
<evidence type="ECO:0000313" key="3">
    <source>
        <dbReference type="Proteomes" id="UP000250235"/>
    </source>
</evidence>
<feature type="transmembrane region" description="Helical" evidence="1">
    <location>
        <begin position="29"/>
        <end position="49"/>
    </location>
</feature>
<keyword evidence="3" id="KW-1185">Reference proteome</keyword>
<sequence length="129" mass="14449">KAEKPPQMFSGKHQELKSQSRGEKWVKSVATSCAIAATFIAVVMFAAAFPQYHVHYDLKFTKIMTSSHDEDEDEDFMYVLPKIYSLSYIGFLLPLQSFGATVYITRGDRSNLFLILVGALACLPVSTFV</sequence>
<gene>
    <name evidence="2" type="ORF">F511_38355</name>
</gene>
<organism evidence="2 3">
    <name type="scientific">Dorcoceras hygrometricum</name>
    <dbReference type="NCBI Taxonomy" id="472368"/>
    <lineage>
        <taxon>Eukaryota</taxon>
        <taxon>Viridiplantae</taxon>
        <taxon>Streptophyta</taxon>
        <taxon>Embryophyta</taxon>
        <taxon>Tracheophyta</taxon>
        <taxon>Spermatophyta</taxon>
        <taxon>Magnoliopsida</taxon>
        <taxon>eudicotyledons</taxon>
        <taxon>Gunneridae</taxon>
        <taxon>Pentapetalae</taxon>
        <taxon>asterids</taxon>
        <taxon>lamiids</taxon>
        <taxon>Lamiales</taxon>
        <taxon>Gesneriaceae</taxon>
        <taxon>Didymocarpoideae</taxon>
        <taxon>Trichosporeae</taxon>
        <taxon>Loxocarpinae</taxon>
        <taxon>Dorcoceras</taxon>
    </lineage>
</organism>
<keyword evidence="1" id="KW-1133">Transmembrane helix</keyword>
<keyword evidence="1" id="KW-0812">Transmembrane</keyword>
<reference evidence="2 3" key="1">
    <citation type="journal article" date="2015" name="Proc. Natl. Acad. Sci. U.S.A.">
        <title>The resurrection genome of Boea hygrometrica: A blueprint for survival of dehydration.</title>
        <authorList>
            <person name="Xiao L."/>
            <person name="Yang G."/>
            <person name="Zhang L."/>
            <person name="Yang X."/>
            <person name="Zhao S."/>
            <person name="Ji Z."/>
            <person name="Zhou Q."/>
            <person name="Hu M."/>
            <person name="Wang Y."/>
            <person name="Chen M."/>
            <person name="Xu Y."/>
            <person name="Jin H."/>
            <person name="Xiao X."/>
            <person name="Hu G."/>
            <person name="Bao F."/>
            <person name="Hu Y."/>
            <person name="Wan P."/>
            <person name="Li L."/>
            <person name="Deng X."/>
            <person name="Kuang T."/>
            <person name="Xiang C."/>
            <person name="Zhu J.K."/>
            <person name="Oliver M.J."/>
            <person name="He Y."/>
        </authorList>
    </citation>
    <scope>NUCLEOTIDE SEQUENCE [LARGE SCALE GENOMIC DNA]</scope>
    <source>
        <strain evidence="3">cv. XS01</strain>
    </source>
</reference>
<feature type="non-terminal residue" evidence="2">
    <location>
        <position position="1"/>
    </location>
</feature>
<name>A0A2Z7A8C0_9LAMI</name>
<evidence type="ECO:0000256" key="1">
    <source>
        <dbReference type="SAM" id="Phobius"/>
    </source>
</evidence>
<evidence type="ECO:0000313" key="2">
    <source>
        <dbReference type="EMBL" id="KZV17520.1"/>
    </source>
</evidence>